<accession>A6G2D4</accession>
<dbReference type="EMBL" id="ABCS01000015">
    <property type="protein sequence ID" value="EDM79871.1"/>
    <property type="molecule type" value="Genomic_DNA"/>
</dbReference>
<dbReference type="GO" id="GO:0003676">
    <property type="term" value="F:nucleic acid binding"/>
    <property type="evidence" value="ECO:0007669"/>
    <property type="project" value="InterPro"/>
</dbReference>
<dbReference type="OrthoDB" id="1489443at2"/>
<sequence>MPLIRTTSKFSQTLQPQRYTSERELQDIIEKHPELLVDENEARVALVSREFVLPSGAGRLDLLLVDETGRLSAVEVKLERNGQSRREVFAQVFDYASALAEYQVTELNENTGGGVEKALRQLLGADNPNAVEDARLNCDRMLRAGSQRVVIAVDSAPDDLVRIVRFANDHSDLDIRLVEIEKYVAKNESIFVPRLLVQGNEHEAKASEPRPIIHNLIEVVRLFTPPSGITVHGRARHYRAVRVAGWPASMHYEFLSSGDQIHPELHLESKNVMRVAPVVEGLAQTVASALPECNVQWVTPWQRVGGRLRVSMPNGAELRDSVAAMYKLIELTKQPVASSWNEAAKLDQ</sequence>
<dbReference type="InterPro" id="IPR011856">
    <property type="entry name" value="tRNA_endonuc-like_dom_sf"/>
</dbReference>
<dbReference type="RefSeq" id="WP_006970883.1">
    <property type="nucleotide sequence ID" value="NZ_ABCS01000015.1"/>
</dbReference>
<proteinExistence type="predicted"/>
<dbReference type="Proteomes" id="UP000005801">
    <property type="component" value="Unassembled WGS sequence"/>
</dbReference>
<dbReference type="Gene3D" id="3.40.1350.10">
    <property type="match status" value="1"/>
</dbReference>
<evidence type="ECO:0008006" key="3">
    <source>
        <dbReference type="Google" id="ProtNLM"/>
    </source>
</evidence>
<dbReference type="STRING" id="391625.PPSIR1_22556"/>
<protein>
    <recommendedName>
        <fullName evidence="3">DUF91 domain-containing protein</fullName>
    </recommendedName>
</protein>
<name>A6G2D4_9BACT</name>
<dbReference type="eggNOG" id="COG1637">
    <property type="taxonomic scope" value="Bacteria"/>
</dbReference>
<organism evidence="1 2">
    <name type="scientific">Plesiocystis pacifica SIR-1</name>
    <dbReference type="NCBI Taxonomy" id="391625"/>
    <lineage>
        <taxon>Bacteria</taxon>
        <taxon>Pseudomonadati</taxon>
        <taxon>Myxococcota</taxon>
        <taxon>Polyangia</taxon>
        <taxon>Nannocystales</taxon>
        <taxon>Nannocystaceae</taxon>
        <taxon>Plesiocystis</taxon>
    </lineage>
</organism>
<reference evidence="1 2" key="1">
    <citation type="submission" date="2007-06" db="EMBL/GenBank/DDBJ databases">
        <authorList>
            <person name="Shimkets L."/>
            <person name="Ferriera S."/>
            <person name="Johnson J."/>
            <person name="Kravitz S."/>
            <person name="Beeson K."/>
            <person name="Sutton G."/>
            <person name="Rogers Y.-H."/>
            <person name="Friedman R."/>
            <person name="Frazier M."/>
            <person name="Venter J.C."/>
        </authorList>
    </citation>
    <scope>NUCLEOTIDE SEQUENCE [LARGE SCALE GENOMIC DNA]</scope>
    <source>
        <strain evidence="1 2">SIR-1</strain>
    </source>
</reference>
<evidence type="ECO:0000313" key="1">
    <source>
        <dbReference type="EMBL" id="EDM79871.1"/>
    </source>
</evidence>
<evidence type="ECO:0000313" key="2">
    <source>
        <dbReference type="Proteomes" id="UP000005801"/>
    </source>
</evidence>
<comment type="caution">
    <text evidence="1">The sequence shown here is derived from an EMBL/GenBank/DDBJ whole genome shotgun (WGS) entry which is preliminary data.</text>
</comment>
<keyword evidence="2" id="KW-1185">Reference proteome</keyword>
<gene>
    <name evidence="1" type="ORF">PPSIR1_22556</name>
</gene>
<dbReference type="AlphaFoldDB" id="A6G2D4"/>